<gene>
    <name evidence="6" type="ORF">EM848_00630</name>
    <name evidence="5" type="ORF">EMO90_03335</name>
</gene>
<dbReference type="PROSITE" id="PS50110">
    <property type="entry name" value="RESPONSE_REGULATORY"/>
    <property type="match status" value="1"/>
</dbReference>
<evidence type="ECO:0000313" key="8">
    <source>
        <dbReference type="Proteomes" id="UP000374630"/>
    </source>
</evidence>
<evidence type="ECO:0000313" key="5">
    <source>
        <dbReference type="EMBL" id="KAA8821671.1"/>
    </source>
</evidence>
<proteinExistence type="predicted"/>
<feature type="modified residue" description="4-aspartylphosphate" evidence="2">
    <location>
        <position position="60"/>
    </location>
</feature>
<evidence type="ECO:0000313" key="7">
    <source>
        <dbReference type="Proteomes" id="UP000345527"/>
    </source>
</evidence>
<reference evidence="7 8" key="1">
    <citation type="journal article" date="2019" name="Syst. Appl. Microbiol.">
        <title>Characterization of Bifidobacterium species in feaces of the Egyptian fruit bat: Description of B. vespertilionis sp. nov. and B. rousetti sp. nov.</title>
        <authorList>
            <person name="Modesto M."/>
            <person name="Satti M."/>
            <person name="Watanabe K."/>
            <person name="Puglisi E."/>
            <person name="Morelli L."/>
            <person name="Huang C.-H."/>
            <person name="Liou J.-S."/>
            <person name="Miyashita M."/>
            <person name="Tamura T."/>
            <person name="Saito S."/>
            <person name="Mori K."/>
            <person name="Huang L."/>
            <person name="Sciavilla P."/>
            <person name="Sandri C."/>
            <person name="Spiezio C."/>
            <person name="Vitali F."/>
            <person name="Cavalieri D."/>
            <person name="Perpetuini G."/>
            <person name="Tofalo R."/>
            <person name="Bonetti A."/>
            <person name="Arita M."/>
            <person name="Mattarelli P."/>
        </authorList>
    </citation>
    <scope>NUCLEOTIDE SEQUENCE [LARGE SCALE GENOMIC DNA]</scope>
    <source>
        <strain evidence="5 8">RST16</strain>
        <strain evidence="6 7">RST8</strain>
    </source>
</reference>
<dbReference type="InterPro" id="IPR011006">
    <property type="entry name" value="CheY-like_superfamily"/>
</dbReference>
<dbReference type="EMBL" id="RZOA01000001">
    <property type="protein sequence ID" value="KAA8824751.1"/>
    <property type="molecule type" value="Genomic_DNA"/>
</dbReference>
<dbReference type="InterPro" id="IPR016032">
    <property type="entry name" value="Sig_transdc_resp-reg_C-effctor"/>
</dbReference>
<dbReference type="PROSITE" id="PS50043">
    <property type="entry name" value="HTH_LUXR_2"/>
    <property type="match status" value="1"/>
</dbReference>
<dbReference type="GO" id="GO:0000160">
    <property type="term" value="P:phosphorelay signal transduction system"/>
    <property type="evidence" value="ECO:0007669"/>
    <property type="project" value="InterPro"/>
</dbReference>
<accession>A0A5J5E6F6</accession>
<dbReference type="Gene3D" id="3.40.50.2300">
    <property type="match status" value="1"/>
</dbReference>
<dbReference type="InterPro" id="IPR001789">
    <property type="entry name" value="Sig_transdc_resp-reg_receiver"/>
</dbReference>
<dbReference type="InterPro" id="IPR000792">
    <property type="entry name" value="Tscrpt_reg_LuxR_C"/>
</dbReference>
<organism evidence="6 7">
    <name type="scientific">Bifidobacterium vespertilionis</name>
    <dbReference type="NCBI Taxonomy" id="2562524"/>
    <lineage>
        <taxon>Bacteria</taxon>
        <taxon>Bacillati</taxon>
        <taxon>Actinomycetota</taxon>
        <taxon>Actinomycetes</taxon>
        <taxon>Bifidobacteriales</taxon>
        <taxon>Bifidobacteriaceae</taxon>
        <taxon>Bifidobacterium</taxon>
    </lineage>
</organism>
<dbReference type="SMART" id="SM00448">
    <property type="entry name" value="REC"/>
    <property type="match status" value="1"/>
</dbReference>
<feature type="domain" description="Response regulatory" evidence="4">
    <location>
        <begin position="6"/>
        <end position="125"/>
    </location>
</feature>
<dbReference type="GO" id="GO:0003677">
    <property type="term" value="F:DNA binding"/>
    <property type="evidence" value="ECO:0007669"/>
    <property type="project" value="UniProtKB-KW"/>
</dbReference>
<protein>
    <submittedName>
        <fullName evidence="6">Response regulator transcription factor</fullName>
    </submittedName>
</protein>
<dbReference type="PROSITE" id="PS00622">
    <property type="entry name" value="HTH_LUXR_1"/>
    <property type="match status" value="1"/>
</dbReference>
<dbReference type="InterPro" id="IPR036388">
    <property type="entry name" value="WH-like_DNA-bd_sf"/>
</dbReference>
<dbReference type="InterPro" id="IPR039420">
    <property type="entry name" value="WalR-like"/>
</dbReference>
<dbReference type="Pfam" id="PF00072">
    <property type="entry name" value="Response_reg"/>
    <property type="match status" value="1"/>
</dbReference>
<name>A0A5J5E6F6_9BIFI</name>
<evidence type="ECO:0000259" key="4">
    <source>
        <dbReference type="PROSITE" id="PS50110"/>
    </source>
</evidence>
<dbReference type="SMART" id="SM00421">
    <property type="entry name" value="HTH_LUXR"/>
    <property type="match status" value="1"/>
</dbReference>
<keyword evidence="1" id="KW-0238">DNA-binding</keyword>
<dbReference type="PRINTS" id="PR00038">
    <property type="entry name" value="HTHLUXR"/>
</dbReference>
<dbReference type="CDD" id="cd06170">
    <property type="entry name" value="LuxR_C_like"/>
    <property type="match status" value="1"/>
</dbReference>
<dbReference type="Gene3D" id="1.10.10.10">
    <property type="entry name" value="Winged helix-like DNA-binding domain superfamily/Winged helix DNA-binding domain"/>
    <property type="match status" value="1"/>
</dbReference>
<dbReference type="Pfam" id="PF00196">
    <property type="entry name" value="GerE"/>
    <property type="match status" value="1"/>
</dbReference>
<dbReference type="Proteomes" id="UP000345527">
    <property type="component" value="Unassembled WGS sequence"/>
</dbReference>
<keyword evidence="2" id="KW-0597">Phosphoprotein</keyword>
<feature type="domain" description="HTH luxR-type" evidence="3">
    <location>
        <begin position="134"/>
        <end position="201"/>
    </location>
</feature>
<dbReference type="PANTHER" id="PTHR43214">
    <property type="entry name" value="TWO-COMPONENT RESPONSE REGULATOR"/>
    <property type="match status" value="1"/>
</dbReference>
<evidence type="ECO:0000256" key="1">
    <source>
        <dbReference type="ARBA" id="ARBA00023125"/>
    </source>
</evidence>
<evidence type="ECO:0000313" key="6">
    <source>
        <dbReference type="EMBL" id="KAA8824751.1"/>
    </source>
</evidence>
<comment type="caution">
    <text evidence="6">The sequence shown here is derived from an EMBL/GenBank/DDBJ whole genome shotgun (WGS) entry which is preliminary data.</text>
</comment>
<sequence length="203" mass="21742">MDDRMTLGIVDNDPWVASSLQRAIVVSGAPANVLWTALSASEAVGRCGKPDGTPQVLLTDLEMPGGGGYELAQEIKPRFPRIVIVAMTAFELTHSAGELRAAGIATVIAKSLPIVELLGAVASAAGNAKLENWANRELAMVRPSEQELETIRLYAGGETTEAIARRLNVSESTVKTYMKRLFAKLDVHNRAEAIMACTRKGLL</sequence>
<dbReference type="EMBL" id="RZNZ01000003">
    <property type="protein sequence ID" value="KAA8821671.1"/>
    <property type="molecule type" value="Genomic_DNA"/>
</dbReference>
<dbReference type="GO" id="GO:0006355">
    <property type="term" value="P:regulation of DNA-templated transcription"/>
    <property type="evidence" value="ECO:0007669"/>
    <property type="project" value="InterPro"/>
</dbReference>
<evidence type="ECO:0000259" key="3">
    <source>
        <dbReference type="PROSITE" id="PS50043"/>
    </source>
</evidence>
<dbReference type="OrthoDB" id="3231934at2"/>
<evidence type="ECO:0000256" key="2">
    <source>
        <dbReference type="PROSITE-ProRule" id="PRU00169"/>
    </source>
</evidence>
<dbReference type="SUPFAM" id="SSF46894">
    <property type="entry name" value="C-terminal effector domain of the bipartite response regulators"/>
    <property type="match status" value="1"/>
</dbReference>
<dbReference type="Proteomes" id="UP000374630">
    <property type="component" value="Unassembled WGS sequence"/>
</dbReference>
<dbReference type="AlphaFoldDB" id="A0A5J5E6F6"/>
<keyword evidence="8" id="KW-1185">Reference proteome</keyword>
<dbReference type="SUPFAM" id="SSF52172">
    <property type="entry name" value="CheY-like"/>
    <property type="match status" value="1"/>
</dbReference>